<dbReference type="RefSeq" id="WP_260993451.1">
    <property type="nucleotide sequence ID" value="NZ_JAODWD010000003.1"/>
</dbReference>
<reference evidence="2" key="1">
    <citation type="submission" date="2023-07" db="EMBL/GenBank/DDBJ databases">
        <authorList>
            <person name="Deng Y."/>
            <person name="Zhang Y.-Q."/>
        </authorList>
    </citation>
    <scope>NUCLEOTIDE SEQUENCE [LARGE SCALE GENOMIC DNA]</scope>
    <source>
        <strain evidence="2">CPCC 205710</strain>
    </source>
</reference>
<dbReference type="EMBL" id="JAODWD010000003">
    <property type="protein sequence ID" value="MCT7659408.1"/>
    <property type="molecule type" value="Genomic_DNA"/>
</dbReference>
<dbReference type="Proteomes" id="UP001206639">
    <property type="component" value="Unassembled WGS sequence"/>
</dbReference>
<sequence>MSDPNEIAEFTIGITKIDGSDFGKKEFGNGASAALRDTTFRFRDATLKITRVEVKSVNI</sequence>
<gene>
    <name evidence="1" type="ORF">N4S67_13350</name>
</gene>
<accession>A0ABT2MAV5</accession>
<evidence type="ECO:0000313" key="1">
    <source>
        <dbReference type="EMBL" id="MCT7659408.1"/>
    </source>
</evidence>
<proteinExistence type="predicted"/>
<comment type="caution">
    <text evidence="1">The sequence shown here is derived from an EMBL/GenBank/DDBJ whole genome shotgun (WGS) entry which is preliminary data.</text>
</comment>
<keyword evidence="2" id="KW-1185">Reference proteome</keyword>
<organism evidence="1 2">
    <name type="scientific">Mycobacterium deserti</name>
    <dbReference type="NCBI Taxonomy" id="2978347"/>
    <lineage>
        <taxon>Bacteria</taxon>
        <taxon>Bacillati</taxon>
        <taxon>Actinomycetota</taxon>
        <taxon>Actinomycetes</taxon>
        <taxon>Mycobacteriales</taxon>
        <taxon>Mycobacteriaceae</taxon>
        <taxon>Mycobacterium</taxon>
    </lineage>
</organism>
<evidence type="ECO:0008006" key="3">
    <source>
        <dbReference type="Google" id="ProtNLM"/>
    </source>
</evidence>
<evidence type="ECO:0000313" key="2">
    <source>
        <dbReference type="Proteomes" id="UP001206639"/>
    </source>
</evidence>
<name>A0ABT2MAV5_9MYCO</name>
<protein>
    <recommendedName>
        <fullName evidence="3">Lipid/polyisoprenoid-binding YceI-like domain-containing protein</fullName>
    </recommendedName>
</protein>